<protein>
    <recommendedName>
        <fullName evidence="4">Secreted protein</fullName>
    </recommendedName>
</protein>
<accession>A0ABR1F9C6</accession>
<dbReference type="EMBL" id="JBBJBU010000003">
    <property type="protein sequence ID" value="KAK7206451.1"/>
    <property type="molecule type" value="Genomic_DNA"/>
</dbReference>
<comment type="caution">
    <text evidence="2">The sequence shown here is derived from an EMBL/GenBank/DDBJ whole genome shotgun (WGS) entry which is preliminary data.</text>
</comment>
<name>A0ABR1F9C6_9ASCO</name>
<gene>
    <name evidence="2" type="ORF">BZA70DRAFT_266761</name>
</gene>
<evidence type="ECO:0000313" key="2">
    <source>
        <dbReference type="EMBL" id="KAK7206451.1"/>
    </source>
</evidence>
<reference evidence="2 3" key="1">
    <citation type="submission" date="2024-03" db="EMBL/GenBank/DDBJ databases">
        <title>Genome-scale model development and genomic sequencing of the oleaginous clade Lipomyces.</title>
        <authorList>
            <consortium name="Lawrence Berkeley National Laboratory"/>
            <person name="Czajka J.J."/>
            <person name="Han Y."/>
            <person name="Kim J."/>
            <person name="Mondo S.J."/>
            <person name="Hofstad B.A."/>
            <person name="Robles A."/>
            <person name="Haridas S."/>
            <person name="Riley R."/>
            <person name="LaButti K."/>
            <person name="Pangilinan J."/>
            <person name="Andreopoulos W."/>
            <person name="Lipzen A."/>
            <person name="Yan J."/>
            <person name="Wang M."/>
            <person name="Ng V."/>
            <person name="Grigoriev I.V."/>
            <person name="Spatafora J.W."/>
            <person name="Magnuson J.K."/>
            <person name="Baker S.E."/>
            <person name="Pomraning K.R."/>
        </authorList>
    </citation>
    <scope>NUCLEOTIDE SEQUENCE [LARGE SCALE GENOMIC DNA]</scope>
    <source>
        <strain evidence="2 3">Phaff 52-87</strain>
    </source>
</reference>
<proteinExistence type="predicted"/>
<evidence type="ECO:0000313" key="3">
    <source>
        <dbReference type="Proteomes" id="UP001498771"/>
    </source>
</evidence>
<dbReference type="Proteomes" id="UP001498771">
    <property type="component" value="Unassembled WGS sequence"/>
</dbReference>
<organism evidence="2 3">
    <name type="scientific">Myxozyma melibiosi</name>
    <dbReference type="NCBI Taxonomy" id="54550"/>
    <lineage>
        <taxon>Eukaryota</taxon>
        <taxon>Fungi</taxon>
        <taxon>Dikarya</taxon>
        <taxon>Ascomycota</taxon>
        <taxon>Saccharomycotina</taxon>
        <taxon>Lipomycetes</taxon>
        <taxon>Lipomycetales</taxon>
        <taxon>Lipomycetaceae</taxon>
        <taxon>Myxozyma</taxon>
    </lineage>
</organism>
<feature type="signal peptide" evidence="1">
    <location>
        <begin position="1"/>
        <end position="27"/>
    </location>
</feature>
<evidence type="ECO:0008006" key="4">
    <source>
        <dbReference type="Google" id="ProtNLM"/>
    </source>
</evidence>
<keyword evidence="3" id="KW-1185">Reference proteome</keyword>
<dbReference type="GeneID" id="90036564"/>
<evidence type="ECO:0000256" key="1">
    <source>
        <dbReference type="SAM" id="SignalP"/>
    </source>
</evidence>
<sequence length="125" mass="13716">MTPDHRSISASLPLLLLPLLCFPAYNSYNFSTLLPGRELTTAHLPLAACAPRARAPLRTPQCPGPAPHENPDRETPTLHLILLGSRSRWSPEPASVLVLVRERRLRPSDPGHLLTFFAATSAYSC</sequence>
<dbReference type="RefSeq" id="XP_064769484.1">
    <property type="nucleotide sequence ID" value="XM_064911052.1"/>
</dbReference>
<feature type="chain" id="PRO_5046694883" description="Secreted protein" evidence="1">
    <location>
        <begin position="28"/>
        <end position="125"/>
    </location>
</feature>
<keyword evidence="1" id="KW-0732">Signal</keyword>